<dbReference type="InterPro" id="IPR011990">
    <property type="entry name" value="TPR-like_helical_dom_sf"/>
</dbReference>
<dbReference type="Pfam" id="PF04969">
    <property type="entry name" value="CS"/>
    <property type="match status" value="1"/>
</dbReference>
<dbReference type="PROSITE" id="PS51048">
    <property type="entry name" value="SGS"/>
    <property type="match status" value="1"/>
</dbReference>
<comment type="similarity">
    <text evidence="1">Belongs to the SGT1 family.</text>
</comment>
<dbReference type="Proteomes" id="UP000317257">
    <property type="component" value="Unassembled WGS sequence"/>
</dbReference>
<feature type="region of interest" description="Disordered" evidence="2">
    <location>
        <begin position="428"/>
        <end position="456"/>
    </location>
</feature>
<dbReference type="EMBL" id="SBHS01000018">
    <property type="protein sequence ID" value="TWU73473.1"/>
    <property type="molecule type" value="Genomic_DNA"/>
</dbReference>
<reference evidence="6" key="1">
    <citation type="submission" date="2018-12" db="EMBL/GenBank/DDBJ databases">
        <title>The complete genome of Metarhizium rileyi, a key fungal pathogen of Lepidoptera.</title>
        <authorList>
            <person name="Binneck E."/>
            <person name="Lastra C.C.L."/>
            <person name="Sosa-Gomez D.R."/>
        </authorList>
    </citation>
    <scope>NUCLEOTIDE SEQUENCE [LARGE SCALE GENOMIC DNA]</scope>
    <source>
        <strain evidence="6">Cep018-CH2</strain>
    </source>
</reference>
<evidence type="ECO:0000313" key="6">
    <source>
        <dbReference type="Proteomes" id="UP000317257"/>
    </source>
</evidence>
<feature type="domain" description="CS" evidence="4">
    <location>
        <begin position="227"/>
        <end position="317"/>
    </location>
</feature>
<accession>A0A5C6GC47</accession>
<dbReference type="SUPFAM" id="SSF49764">
    <property type="entry name" value="HSP20-like chaperones"/>
    <property type="match status" value="1"/>
</dbReference>
<evidence type="ECO:0008006" key="7">
    <source>
        <dbReference type="Google" id="ProtNLM"/>
    </source>
</evidence>
<dbReference type="SMART" id="SM00028">
    <property type="entry name" value="TPR"/>
    <property type="match status" value="2"/>
</dbReference>
<dbReference type="InterPro" id="IPR008978">
    <property type="entry name" value="HSP20-like_chaperone"/>
</dbReference>
<sequence length="456" mass="50465">MSHITLANQGLAAAEARKWDEAIAKLSKALQTSANPAWLLARSKAHIGVSRYEEALDDANLAFHTAYERNKREFMIDAHYRRAVAYFRLGQYANADCCAIYAMRLVKGHAALDKDDILTANSDQDGFWKPTVVDATTEAREDPFNNTNHEGAMSAQPAHVGNWRRASTLRIQALTAMEKLPADDEARKATAPLKPQHKELSTPKAVDTTDYAKATEVPAQKNRIPGDNTLRLQDFQTNTVMSVSIFSKGVNKEKLLVELTPESVRLSPIIYPNGKEEEFLLETYAEIDPSSSGYTVTPSKIELRLVKKVAGKWPQSTKEKVEATPTTMEDKELQAPKEGRQLGMAEADVKTQDEKPVAATKAEADKVKSTAGPAYPSSSRTGPKNWDKIGEDEDEEGDGVNDFFKKLYKDANPEQQRAMMKSFVESNGTSLSTDWNDVGSRTVETVPPDGVEAKKW</sequence>
<proteinExistence type="inferred from homology"/>
<dbReference type="InterPro" id="IPR019734">
    <property type="entry name" value="TPR_rpt"/>
</dbReference>
<dbReference type="InterPro" id="IPR044563">
    <property type="entry name" value="Sgt1-like"/>
</dbReference>
<dbReference type="PANTHER" id="PTHR45862">
    <property type="entry name" value="PROTEIN SGT1 HOMOLOG"/>
    <property type="match status" value="1"/>
</dbReference>
<gene>
    <name evidence="5" type="ORF">ED733_005198</name>
</gene>
<dbReference type="SUPFAM" id="SSF48452">
    <property type="entry name" value="TPR-like"/>
    <property type="match status" value="1"/>
</dbReference>
<feature type="compositionally biased region" description="Acidic residues" evidence="2">
    <location>
        <begin position="390"/>
        <end position="399"/>
    </location>
</feature>
<dbReference type="Gene3D" id="2.60.40.790">
    <property type="match status" value="1"/>
</dbReference>
<dbReference type="Pfam" id="PF05002">
    <property type="entry name" value="SGS"/>
    <property type="match status" value="1"/>
</dbReference>
<dbReference type="Gene3D" id="1.25.40.10">
    <property type="entry name" value="Tetratricopeptide repeat domain"/>
    <property type="match status" value="1"/>
</dbReference>
<dbReference type="GO" id="GO:0051087">
    <property type="term" value="F:protein-folding chaperone binding"/>
    <property type="evidence" value="ECO:0007669"/>
    <property type="project" value="InterPro"/>
</dbReference>
<feature type="compositionally biased region" description="Basic and acidic residues" evidence="2">
    <location>
        <begin position="347"/>
        <end position="368"/>
    </location>
</feature>
<feature type="compositionally biased region" description="Basic and acidic residues" evidence="2">
    <location>
        <begin position="317"/>
        <end position="340"/>
    </location>
</feature>
<feature type="domain" description="SGS" evidence="3">
    <location>
        <begin position="374"/>
        <end position="456"/>
    </location>
</feature>
<evidence type="ECO:0000259" key="4">
    <source>
        <dbReference type="PROSITE" id="PS51203"/>
    </source>
</evidence>
<dbReference type="PROSITE" id="PS51203">
    <property type="entry name" value="CS"/>
    <property type="match status" value="1"/>
</dbReference>
<dbReference type="AlphaFoldDB" id="A0A5C6GC47"/>
<evidence type="ECO:0000313" key="5">
    <source>
        <dbReference type="EMBL" id="TWU73473.1"/>
    </source>
</evidence>
<evidence type="ECO:0000256" key="2">
    <source>
        <dbReference type="SAM" id="MobiDB-lite"/>
    </source>
</evidence>
<feature type="region of interest" description="Disordered" evidence="2">
    <location>
        <begin position="314"/>
        <end position="399"/>
    </location>
</feature>
<name>A0A5C6GC47_METRR</name>
<evidence type="ECO:0000259" key="3">
    <source>
        <dbReference type="PROSITE" id="PS51048"/>
    </source>
</evidence>
<dbReference type="InterPro" id="IPR007052">
    <property type="entry name" value="CS_dom"/>
</dbReference>
<evidence type="ECO:0000256" key="1">
    <source>
        <dbReference type="ARBA" id="ARBA00008509"/>
    </source>
</evidence>
<protein>
    <recommendedName>
        <fullName evidence="7">SGT1 and CS domain containing protein</fullName>
    </recommendedName>
</protein>
<dbReference type="InterPro" id="IPR007699">
    <property type="entry name" value="SGS_dom"/>
</dbReference>
<organism evidence="5 6">
    <name type="scientific">Metarhizium rileyi (strain RCEF 4871)</name>
    <name type="common">Nomuraea rileyi</name>
    <dbReference type="NCBI Taxonomy" id="1649241"/>
    <lineage>
        <taxon>Eukaryota</taxon>
        <taxon>Fungi</taxon>
        <taxon>Dikarya</taxon>
        <taxon>Ascomycota</taxon>
        <taxon>Pezizomycotina</taxon>
        <taxon>Sordariomycetes</taxon>
        <taxon>Hypocreomycetidae</taxon>
        <taxon>Hypocreales</taxon>
        <taxon>Clavicipitaceae</taxon>
        <taxon>Metarhizium</taxon>
    </lineage>
</organism>
<dbReference type="CDD" id="cd06466">
    <property type="entry name" value="p23_CS_SGT1_like"/>
    <property type="match status" value="1"/>
</dbReference>
<comment type="caution">
    <text evidence="5">The sequence shown here is derived from an EMBL/GenBank/DDBJ whole genome shotgun (WGS) entry which is preliminary data.</text>
</comment>